<proteinExistence type="predicted"/>
<name>A0A9E7KK93_9LILI</name>
<dbReference type="Pfam" id="PF15663">
    <property type="entry name" value="zf-CCCH_3"/>
    <property type="match status" value="1"/>
</dbReference>
<dbReference type="SUPFAM" id="SSF90229">
    <property type="entry name" value="CCCH zinc finger"/>
    <property type="match status" value="1"/>
</dbReference>
<dbReference type="GO" id="GO:0008270">
    <property type="term" value="F:zinc ion binding"/>
    <property type="evidence" value="ECO:0007669"/>
    <property type="project" value="UniProtKB-KW"/>
</dbReference>
<dbReference type="PANTHER" id="PTHR15725">
    <property type="entry name" value="ZN-FINGER, C-X8-C-X5-C-X3-H TYPE-CONTAINING"/>
    <property type="match status" value="1"/>
</dbReference>
<organism evidence="8 9">
    <name type="scientific">Musa troglodytarum</name>
    <name type="common">fe'i banana</name>
    <dbReference type="NCBI Taxonomy" id="320322"/>
    <lineage>
        <taxon>Eukaryota</taxon>
        <taxon>Viridiplantae</taxon>
        <taxon>Streptophyta</taxon>
        <taxon>Embryophyta</taxon>
        <taxon>Tracheophyta</taxon>
        <taxon>Spermatophyta</taxon>
        <taxon>Magnoliopsida</taxon>
        <taxon>Liliopsida</taxon>
        <taxon>Zingiberales</taxon>
        <taxon>Musaceae</taxon>
        <taxon>Musa</taxon>
    </lineage>
</organism>
<feature type="region of interest" description="Disordered" evidence="6">
    <location>
        <begin position="86"/>
        <end position="105"/>
    </location>
</feature>
<feature type="compositionally biased region" description="Acidic residues" evidence="6">
    <location>
        <begin position="719"/>
        <end position="728"/>
    </location>
</feature>
<keyword evidence="4" id="KW-0862">Zinc</keyword>
<sequence length="749" mass="84206">MESGGGREAIRPVTAEEEAMKRNTDCVYFLASPLTCKKGSDCEYRHSEGARINPRDCWYWLNGNCLNPKCSFRHPPLDSLFAKPMPTSGSVPPPQTAPLTRAPSAHSLSNNINKQSVPCHYFQWGQCLKGERCPYMHGPQASVALVSQQSAKASKLLPEPPQTSKKDRLQNATMQQNVTELNLDKPKTIVNMQIEMPSATTKLVTKAENAANAELSENKRLSFCPLDDEPPAAPQNVITTSSGHTLSNPWSHQIQATNEQPENGRDTDEFSREYSPGFDVLVEDDIKDPDYFHNEDDFRMASAHGGQNLEPEDDYDYHHSDYELITKTGRDRSNDRGKYDNYEQTCGRHGWEPKTSERFLDKPPSHGRVMLDREAKLDEMDGSDLRHRLLKQRRPNGSRSTDSRDGHGEHSRRNEDNVQEKDYGHHFRDRRQFPPKNSLSTRLQGRIAFPRRSLTDRASNLLLEKERGRGLQGRLSPVRRINSQVRHPERIRQQPTEEFGIDSRSIRNRPCRRGDANSLDFAGPKSLAELKGAKINDSSQEQSIISSSVNTKLIKAKPGKVEGLQESDNSPALEDPMQLRSILKRKREMTYADNEISTSQYDNNQGGGESAINESVSAAMLSLQSVHPGEAGREGNHTIGSHKVQDVGAVDGVITTEDGELTYDDIQSSTKADAVETEDGMGLENVEEEELENYCQRDGGFDYESGDFKANNDENAFQGDEEELDDEDDFARKVDQEEAEMEGWKVLLR</sequence>
<evidence type="ECO:0000313" key="8">
    <source>
        <dbReference type="EMBL" id="URE21847.1"/>
    </source>
</evidence>
<dbReference type="GO" id="GO:0003729">
    <property type="term" value="F:mRNA binding"/>
    <property type="evidence" value="ECO:0007669"/>
    <property type="project" value="TreeGrafter"/>
</dbReference>
<evidence type="ECO:0000256" key="5">
    <source>
        <dbReference type="ARBA" id="ARBA00023125"/>
    </source>
</evidence>
<dbReference type="InterPro" id="IPR036855">
    <property type="entry name" value="Znf_CCCH_sf"/>
</dbReference>
<feature type="compositionally biased region" description="Basic and acidic residues" evidence="6">
    <location>
        <begin position="349"/>
        <end position="387"/>
    </location>
</feature>
<dbReference type="EMBL" id="CP097509">
    <property type="protein sequence ID" value="URE21849.1"/>
    <property type="molecule type" value="Genomic_DNA"/>
</dbReference>
<feature type="domain" description="C3H1-type" evidence="7">
    <location>
        <begin position="113"/>
        <end position="139"/>
    </location>
</feature>
<dbReference type="Gene3D" id="4.10.1000.10">
    <property type="entry name" value="Zinc finger, CCCH-type"/>
    <property type="match status" value="2"/>
</dbReference>
<dbReference type="OrthoDB" id="676979at2759"/>
<dbReference type="Pfam" id="PF14608">
    <property type="entry name" value="zf-CCCH_2"/>
    <property type="match status" value="1"/>
</dbReference>
<keyword evidence="3" id="KW-0863">Zinc-finger</keyword>
<dbReference type="GO" id="GO:0003677">
    <property type="term" value="F:DNA binding"/>
    <property type="evidence" value="ECO:0007669"/>
    <property type="project" value="UniProtKB-KW"/>
</dbReference>
<protein>
    <submittedName>
        <fullName evidence="8">Leucine rich repeat N-terminal domain</fullName>
    </submittedName>
</protein>
<feature type="compositionally biased region" description="Basic and acidic residues" evidence="6">
    <location>
        <begin position="401"/>
        <end position="432"/>
    </location>
</feature>
<evidence type="ECO:0000259" key="7">
    <source>
        <dbReference type="SMART" id="SM00356"/>
    </source>
</evidence>
<evidence type="ECO:0000256" key="4">
    <source>
        <dbReference type="ARBA" id="ARBA00022833"/>
    </source>
</evidence>
<dbReference type="FunFam" id="4.10.1000.10:FF:000021">
    <property type="entry name" value="Zinc finger CCCH domain-containing protein 17"/>
    <property type="match status" value="1"/>
</dbReference>
<accession>A0A9E7KK93</accession>
<reference evidence="8" key="1">
    <citation type="submission" date="2022-05" db="EMBL/GenBank/DDBJ databases">
        <title>The Musa troglodytarum L. genome provides insights into the mechanism of non-climacteric behaviour and enrichment of carotenoids.</title>
        <authorList>
            <person name="Wang J."/>
        </authorList>
    </citation>
    <scope>NUCLEOTIDE SEQUENCE</scope>
    <source>
        <tissue evidence="8">Leaf</tissue>
    </source>
</reference>
<keyword evidence="2" id="KW-0677">Repeat</keyword>
<dbReference type="EMBL" id="CP097509">
    <property type="protein sequence ID" value="URE21847.1"/>
    <property type="molecule type" value="Genomic_DNA"/>
</dbReference>
<dbReference type="InterPro" id="IPR000571">
    <property type="entry name" value="Znf_CCCH"/>
</dbReference>
<gene>
    <name evidence="8" type="ORF">MUK42_10979</name>
</gene>
<feature type="region of interest" description="Disordered" evidence="6">
    <location>
        <begin position="329"/>
        <end position="445"/>
    </location>
</feature>
<keyword evidence="9" id="KW-1185">Reference proteome</keyword>
<keyword evidence="1" id="KW-0479">Metal-binding</keyword>
<dbReference type="Proteomes" id="UP001055439">
    <property type="component" value="Chromosome 7"/>
</dbReference>
<dbReference type="SMART" id="SM00356">
    <property type="entry name" value="ZnF_C3H1"/>
    <property type="match status" value="3"/>
</dbReference>
<evidence type="ECO:0000256" key="2">
    <source>
        <dbReference type="ARBA" id="ARBA00022737"/>
    </source>
</evidence>
<dbReference type="AlphaFoldDB" id="A0A9E7KK93"/>
<dbReference type="InterPro" id="IPR041686">
    <property type="entry name" value="Znf-CCCH_3"/>
</dbReference>
<feature type="compositionally biased region" description="Basic and acidic residues" evidence="6">
    <location>
        <begin position="329"/>
        <end position="341"/>
    </location>
</feature>
<dbReference type="PANTHER" id="PTHR15725:SF14">
    <property type="entry name" value="ZINC FINGER CCCH DOMAIN-CONTAINING PROTEIN 11A"/>
    <property type="match status" value="1"/>
</dbReference>
<feature type="domain" description="C3H1-type" evidence="7">
    <location>
        <begin position="21"/>
        <end position="48"/>
    </location>
</feature>
<evidence type="ECO:0000256" key="3">
    <source>
        <dbReference type="ARBA" id="ARBA00022771"/>
    </source>
</evidence>
<evidence type="ECO:0000256" key="1">
    <source>
        <dbReference type="ARBA" id="ARBA00022723"/>
    </source>
</evidence>
<feature type="region of interest" description="Disordered" evidence="6">
    <location>
        <begin position="699"/>
        <end position="728"/>
    </location>
</feature>
<keyword evidence="5" id="KW-0238">DNA-binding</keyword>
<feature type="domain" description="C3H1-type" evidence="7">
    <location>
        <begin position="53"/>
        <end position="76"/>
    </location>
</feature>
<evidence type="ECO:0000256" key="6">
    <source>
        <dbReference type="SAM" id="MobiDB-lite"/>
    </source>
</evidence>
<feature type="non-terminal residue" evidence="8">
    <location>
        <position position="749"/>
    </location>
</feature>
<evidence type="ECO:0000313" key="9">
    <source>
        <dbReference type="Proteomes" id="UP001055439"/>
    </source>
</evidence>